<evidence type="ECO:0000313" key="3">
    <source>
        <dbReference type="Proteomes" id="UP000275846"/>
    </source>
</evidence>
<feature type="compositionally biased region" description="Acidic residues" evidence="1">
    <location>
        <begin position="1"/>
        <end position="22"/>
    </location>
</feature>
<dbReference type="EMBL" id="UYSU01037971">
    <property type="protein sequence ID" value="VDL99672.1"/>
    <property type="molecule type" value="Genomic_DNA"/>
</dbReference>
<reference evidence="2 3" key="2">
    <citation type="submission" date="2018-11" db="EMBL/GenBank/DDBJ databases">
        <authorList>
            <consortium name="Pathogen Informatics"/>
        </authorList>
    </citation>
    <scope>NUCLEOTIDE SEQUENCE [LARGE SCALE GENOMIC DNA]</scope>
    <source>
        <strain evidence="2 3">NST_G2</strain>
    </source>
</reference>
<sequence>MDSDASTEAEEDQFKDADDDASGFDTGPARRRDQLHRQRLQARKSGGMPAFLTAKKSSVAGNDDVNGDWKPVHRKKAAGMQTGFLSMYFLK</sequence>
<organism evidence="4">
    <name type="scientific">Schistocephalus solidus</name>
    <name type="common">Tapeworm</name>
    <dbReference type="NCBI Taxonomy" id="70667"/>
    <lineage>
        <taxon>Eukaryota</taxon>
        <taxon>Metazoa</taxon>
        <taxon>Spiralia</taxon>
        <taxon>Lophotrochozoa</taxon>
        <taxon>Platyhelminthes</taxon>
        <taxon>Cestoda</taxon>
        <taxon>Eucestoda</taxon>
        <taxon>Diphyllobothriidea</taxon>
        <taxon>Diphyllobothriidae</taxon>
        <taxon>Schistocephalus</taxon>
    </lineage>
</organism>
<accession>A0A183T9Y9</accession>
<keyword evidence="3" id="KW-1185">Reference proteome</keyword>
<reference evidence="4" key="1">
    <citation type="submission" date="2016-06" db="UniProtKB">
        <authorList>
            <consortium name="WormBaseParasite"/>
        </authorList>
    </citation>
    <scope>IDENTIFICATION</scope>
</reference>
<protein>
    <submittedName>
        <fullName evidence="4">SWR1-complex protein 5</fullName>
    </submittedName>
</protein>
<gene>
    <name evidence="2" type="ORF">SSLN_LOCUS13287</name>
</gene>
<proteinExistence type="predicted"/>
<evidence type="ECO:0000313" key="4">
    <source>
        <dbReference type="WBParaSite" id="SSLN_0001379001-mRNA-1"/>
    </source>
</evidence>
<evidence type="ECO:0000256" key="1">
    <source>
        <dbReference type="SAM" id="MobiDB-lite"/>
    </source>
</evidence>
<evidence type="ECO:0000313" key="2">
    <source>
        <dbReference type="EMBL" id="VDL99672.1"/>
    </source>
</evidence>
<dbReference type="Proteomes" id="UP000275846">
    <property type="component" value="Unassembled WGS sequence"/>
</dbReference>
<dbReference type="WBParaSite" id="SSLN_0001379001-mRNA-1">
    <property type="protein sequence ID" value="SSLN_0001379001-mRNA-1"/>
    <property type="gene ID" value="SSLN_0001379001"/>
</dbReference>
<name>A0A183T9Y9_SCHSO</name>
<dbReference type="AlphaFoldDB" id="A0A183T9Y9"/>
<feature type="region of interest" description="Disordered" evidence="1">
    <location>
        <begin position="1"/>
        <end position="69"/>
    </location>
</feature>